<feature type="region of interest" description="Disordered" evidence="1">
    <location>
        <begin position="127"/>
        <end position="196"/>
    </location>
</feature>
<feature type="compositionally biased region" description="Basic residues" evidence="1">
    <location>
        <begin position="148"/>
        <end position="157"/>
    </location>
</feature>
<evidence type="ECO:0000313" key="3">
    <source>
        <dbReference type="EMBL" id="GGG35777.1"/>
    </source>
</evidence>
<protein>
    <recommendedName>
        <fullName evidence="2">Hydantoinase/oxoprolinase N-terminal domain-containing protein</fullName>
    </recommendedName>
</protein>
<evidence type="ECO:0000256" key="1">
    <source>
        <dbReference type="SAM" id="MobiDB-lite"/>
    </source>
</evidence>
<comment type="caution">
    <text evidence="3">The sequence shown here is derived from an EMBL/GenBank/DDBJ whole genome shotgun (WGS) entry which is preliminary data.</text>
</comment>
<proteinExistence type="predicted"/>
<organism evidence="3 4">
    <name type="scientific">Caldovatus sediminis</name>
    <dbReference type="NCBI Taxonomy" id="2041189"/>
    <lineage>
        <taxon>Bacteria</taxon>
        <taxon>Pseudomonadati</taxon>
        <taxon>Pseudomonadota</taxon>
        <taxon>Alphaproteobacteria</taxon>
        <taxon>Acetobacterales</taxon>
        <taxon>Roseomonadaceae</taxon>
        <taxon>Caldovatus</taxon>
    </lineage>
</organism>
<dbReference type="Pfam" id="PF05378">
    <property type="entry name" value="Hydant_A_N"/>
    <property type="match status" value="1"/>
</dbReference>
<name>A0A8J2ZCN1_9PROT</name>
<dbReference type="InterPro" id="IPR008040">
    <property type="entry name" value="Hydant_A_N"/>
</dbReference>
<evidence type="ECO:0000313" key="4">
    <source>
        <dbReference type="Proteomes" id="UP000597507"/>
    </source>
</evidence>
<accession>A0A8J2ZCN1</accession>
<feature type="domain" description="Hydantoinase/oxoprolinase N-terminal" evidence="2">
    <location>
        <begin position="4"/>
        <end position="133"/>
    </location>
</feature>
<reference evidence="3 4" key="1">
    <citation type="journal article" date="2014" name="Int. J. Syst. Evol. Microbiol.">
        <title>Complete genome sequence of Corynebacterium casei LMG S-19264T (=DSM 44701T), isolated from a smear-ripened cheese.</title>
        <authorList>
            <consortium name="US DOE Joint Genome Institute (JGI-PGF)"/>
            <person name="Walter F."/>
            <person name="Albersmeier A."/>
            <person name="Kalinowski J."/>
            <person name="Ruckert C."/>
        </authorList>
    </citation>
    <scope>NUCLEOTIDE SEQUENCE [LARGE SCALE GENOMIC DNA]</scope>
    <source>
        <strain evidence="3 4">CGMCC 1.16330</strain>
    </source>
</reference>
<dbReference type="Proteomes" id="UP000597507">
    <property type="component" value="Unassembled WGS sequence"/>
</dbReference>
<dbReference type="EMBL" id="BMKS01000006">
    <property type="protein sequence ID" value="GGG35777.1"/>
    <property type="molecule type" value="Genomic_DNA"/>
</dbReference>
<gene>
    <name evidence="3" type="ORF">GCM10010964_24580</name>
</gene>
<keyword evidence="4" id="KW-1185">Reference proteome</keyword>
<sequence length="196" mass="21424">MTWRIAADVGGTSTDLQILGARSGVVRAWRPPTTPDDPSAGLMSGLREAAERFGFARAEGGLLPHGAAIATNVVREHRLARDVLLDTAGFKEVPEINRHVRRDSHGLAPDPVPTLIPRDRRLGAAELVRADGRRGVRSTGRHPGAARPRGRSSRPRTGRRDRLDEEPAMAQPGPCGNRFRKGGRDATWTSAARWRW</sequence>
<evidence type="ECO:0000259" key="2">
    <source>
        <dbReference type="Pfam" id="PF05378"/>
    </source>
</evidence>
<dbReference type="AlphaFoldDB" id="A0A8J2ZCN1"/>